<sequence>MAQGRTRESSGQISHSSPQLTPAQDYERKMGFCEPRFVSDNQAVPLIGHLRQWLEASCTRTSTTSTARFAGGLIIGLKPWMIQAVGVCRRPLFSIGSADISGLADDDSVDPSIQGNNLGTLLGESQASDKPKDKATVRLVMGLTITPPPPHLSDDLIPKFNLVRDTKETVQKAKYLCQDTADEALAPKPQPTSDEPESKENPAIPGNPDDERKESGKGKSWKDGI</sequence>
<reference evidence="2" key="1">
    <citation type="submission" date="2023-06" db="EMBL/GenBank/DDBJ databases">
        <title>Genome-scale phylogeny and comparative genomics of the fungal order Sordariales.</title>
        <authorList>
            <consortium name="Lawrence Berkeley National Laboratory"/>
            <person name="Hensen N."/>
            <person name="Bonometti L."/>
            <person name="Westerberg I."/>
            <person name="Brannstrom I.O."/>
            <person name="Guillou S."/>
            <person name="Cros-Aarteil S."/>
            <person name="Calhoun S."/>
            <person name="Haridas S."/>
            <person name="Kuo A."/>
            <person name="Mondo S."/>
            <person name="Pangilinan J."/>
            <person name="Riley R."/>
            <person name="Labutti K."/>
            <person name="Andreopoulos B."/>
            <person name="Lipzen A."/>
            <person name="Chen C."/>
            <person name="Yanf M."/>
            <person name="Daum C."/>
            <person name="Ng V."/>
            <person name="Clum A."/>
            <person name="Steindorff A."/>
            <person name="Ohm R."/>
            <person name="Martin F."/>
            <person name="Silar P."/>
            <person name="Natvig D."/>
            <person name="Lalanne C."/>
            <person name="Gautier V."/>
            <person name="Ament-Velasquez S.L."/>
            <person name="Kruys A."/>
            <person name="Hutchinson M.I."/>
            <person name="Powell A.J."/>
            <person name="Barry K."/>
            <person name="Miller A.N."/>
            <person name="Grigoriev I.V."/>
            <person name="Debuchy R."/>
            <person name="Gladieux P."/>
            <person name="Thoren M.H."/>
            <person name="Johannesson H."/>
        </authorList>
    </citation>
    <scope>NUCLEOTIDE SEQUENCE</scope>
    <source>
        <strain evidence="2">SMH4607-1</strain>
    </source>
</reference>
<accession>A0AA40A1U2</accession>
<feature type="region of interest" description="Disordered" evidence="1">
    <location>
        <begin position="1"/>
        <end position="22"/>
    </location>
</feature>
<evidence type="ECO:0000313" key="2">
    <source>
        <dbReference type="EMBL" id="KAK0707771.1"/>
    </source>
</evidence>
<gene>
    <name evidence="2" type="ORF">B0H67DRAFT_647913</name>
</gene>
<keyword evidence="3" id="KW-1185">Reference proteome</keyword>
<dbReference type="AlphaFoldDB" id="A0AA40A1U2"/>
<feature type="compositionally biased region" description="Polar residues" evidence="1">
    <location>
        <begin position="9"/>
        <end position="22"/>
    </location>
</feature>
<organism evidence="2 3">
    <name type="scientific">Lasiosphaeris hirsuta</name>
    <dbReference type="NCBI Taxonomy" id="260670"/>
    <lineage>
        <taxon>Eukaryota</taxon>
        <taxon>Fungi</taxon>
        <taxon>Dikarya</taxon>
        <taxon>Ascomycota</taxon>
        <taxon>Pezizomycotina</taxon>
        <taxon>Sordariomycetes</taxon>
        <taxon>Sordariomycetidae</taxon>
        <taxon>Sordariales</taxon>
        <taxon>Lasiosphaeriaceae</taxon>
        <taxon>Lasiosphaeris</taxon>
    </lineage>
</organism>
<evidence type="ECO:0000256" key="1">
    <source>
        <dbReference type="SAM" id="MobiDB-lite"/>
    </source>
</evidence>
<dbReference type="EMBL" id="JAUKUA010000006">
    <property type="protein sequence ID" value="KAK0707771.1"/>
    <property type="molecule type" value="Genomic_DNA"/>
</dbReference>
<name>A0AA40A1U2_9PEZI</name>
<feature type="compositionally biased region" description="Basic and acidic residues" evidence="1">
    <location>
        <begin position="209"/>
        <end position="225"/>
    </location>
</feature>
<comment type="caution">
    <text evidence="2">The sequence shown here is derived from an EMBL/GenBank/DDBJ whole genome shotgun (WGS) entry which is preliminary data.</text>
</comment>
<dbReference type="Proteomes" id="UP001172102">
    <property type="component" value="Unassembled WGS sequence"/>
</dbReference>
<evidence type="ECO:0000313" key="3">
    <source>
        <dbReference type="Proteomes" id="UP001172102"/>
    </source>
</evidence>
<proteinExistence type="predicted"/>
<protein>
    <submittedName>
        <fullName evidence="2">Uncharacterized protein</fullName>
    </submittedName>
</protein>
<feature type="region of interest" description="Disordered" evidence="1">
    <location>
        <begin position="180"/>
        <end position="225"/>
    </location>
</feature>